<keyword evidence="3" id="KW-0408">Iron</keyword>
<evidence type="ECO:0000256" key="3">
    <source>
        <dbReference type="ARBA" id="ARBA00023004"/>
    </source>
</evidence>
<keyword evidence="4" id="KW-0560">Oxidoreductase</keyword>
<evidence type="ECO:0000256" key="2">
    <source>
        <dbReference type="ARBA" id="ARBA00022723"/>
    </source>
</evidence>
<dbReference type="GO" id="GO:0020037">
    <property type="term" value="F:heme binding"/>
    <property type="evidence" value="ECO:0007669"/>
    <property type="project" value="InterPro"/>
</dbReference>
<keyword evidence="4" id="KW-0503">Monooxygenase</keyword>
<dbReference type="GO" id="GO:0006805">
    <property type="term" value="P:xenobiotic metabolic process"/>
    <property type="evidence" value="ECO:0007669"/>
    <property type="project" value="TreeGrafter"/>
</dbReference>
<organism evidence="5 6">
    <name type="scientific">Mesorhabditis spiculigera</name>
    <dbReference type="NCBI Taxonomy" id="96644"/>
    <lineage>
        <taxon>Eukaryota</taxon>
        <taxon>Metazoa</taxon>
        <taxon>Ecdysozoa</taxon>
        <taxon>Nematoda</taxon>
        <taxon>Chromadorea</taxon>
        <taxon>Rhabditida</taxon>
        <taxon>Rhabditina</taxon>
        <taxon>Rhabditomorpha</taxon>
        <taxon>Rhabditoidea</taxon>
        <taxon>Rhabditidae</taxon>
        <taxon>Mesorhabditinae</taxon>
        <taxon>Mesorhabditis</taxon>
    </lineage>
</organism>
<dbReference type="Pfam" id="PF00067">
    <property type="entry name" value="p450"/>
    <property type="match status" value="1"/>
</dbReference>
<protein>
    <recommendedName>
        <fullName evidence="7">Cytochrome P450</fullName>
    </recommendedName>
</protein>
<reference evidence="5" key="1">
    <citation type="submission" date="2023-06" db="EMBL/GenBank/DDBJ databases">
        <authorList>
            <person name="Delattre M."/>
        </authorList>
    </citation>
    <scope>NUCLEOTIDE SEQUENCE</scope>
    <source>
        <strain evidence="5">AF72</strain>
    </source>
</reference>
<proteinExistence type="inferred from homology"/>
<dbReference type="SUPFAM" id="SSF48264">
    <property type="entry name" value="Cytochrome P450"/>
    <property type="match status" value="1"/>
</dbReference>
<dbReference type="Gene3D" id="1.10.630.10">
    <property type="entry name" value="Cytochrome P450"/>
    <property type="match status" value="1"/>
</dbReference>
<dbReference type="InterPro" id="IPR036396">
    <property type="entry name" value="Cyt_P450_sf"/>
</dbReference>
<gene>
    <name evidence="5" type="ORF">MSPICULIGERA_LOCUS9311</name>
</gene>
<dbReference type="AlphaFoldDB" id="A0AA36FZX4"/>
<keyword evidence="6" id="KW-1185">Reference proteome</keyword>
<comment type="caution">
    <text evidence="5">The sequence shown here is derived from an EMBL/GenBank/DDBJ whole genome shotgun (WGS) entry which is preliminary data.</text>
</comment>
<dbReference type="GO" id="GO:0005737">
    <property type="term" value="C:cytoplasm"/>
    <property type="evidence" value="ECO:0007669"/>
    <property type="project" value="TreeGrafter"/>
</dbReference>
<evidence type="ECO:0000256" key="1">
    <source>
        <dbReference type="ARBA" id="ARBA00010617"/>
    </source>
</evidence>
<dbReference type="InterPro" id="IPR001128">
    <property type="entry name" value="Cyt_P450"/>
</dbReference>
<feature type="non-terminal residue" evidence="5">
    <location>
        <position position="209"/>
    </location>
</feature>
<dbReference type="GO" id="GO:0006082">
    <property type="term" value="P:organic acid metabolic process"/>
    <property type="evidence" value="ECO:0007669"/>
    <property type="project" value="TreeGrafter"/>
</dbReference>
<sequence length="209" mass="23763">MIFLLVAISITCLLFYSLYWQRRGLPPGPTPLPLLGNLLSVFGGEPGGYECFLKWRQEYGPVYTFWLGPLPVVVVADYETMKESIIKEGDKFADRATIKDILEILKGGNYGIVNSRGDLWKEQRRFVLHTLRDFGMGKNLMEDRVMVEVEYLLERLGSLKTGLNMQQEFDTAVGSIINNVLFGYRFDETNLHEFKLRTSGGTAEGGRLH</sequence>
<dbReference type="EMBL" id="CATQJA010002496">
    <property type="protein sequence ID" value="CAJ0570878.1"/>
    <property type="molecule type" value="Genomic_DNA"/>
</dbReference>
<evidence type="ECO:0000313" key="5">
    <source>
        <dbReference type="EMBL" id="CAJ0570878.1"/>
    </source>
</evidence>
<evidence type="ECO:0000256" key="4">
    <source>
        <dbReference type="ARBA" id="ARBA00023033"/>
    </source>
</evidence>
<dbReference type="InterPro" id="IPR050182">
    <property type="entry name" value="Cytochrome_P450_fam2"/>
</dbReference>
<keyword evidence="2" id="KW-0479">Metal-binding</keyword>
<dbReference type="InterPro" id="IPR002401">
    <property type="entry name" value="Cyt_P450_E_grp-I"/>
</dbReference>
<name>A0AA36FZX4_9BILA</name>
<dbReference type="PRINTS" id="PR00463">
    <property type="entry name" value="EP450I"/>
</dbReference>
<dbReference type="Proteomes" id="UP001177023">
    <property type="component" value="Unassembled WGS sequence"/>
</dbReference>
<dbReference type="GO" id="GO:0005506">
    <property type="term" value="F:iron ion binding"/>
    <property type="evidence" value="ECO:0007669"/>
    <property type="project" value="InterPro"/>
</dbReference>
<dbReference type="PANTHER" id="PTHR24300">
    <property type="entry name" value="CYTOCHROME P450 508A4-RELATED"/>
    <property type="match status" value="1"/>
</dbReference>
<dbReference type="PANTHER" id="PTHR24300:SF375">
    <property type="entry name" value="CYTOCHROME P450 FAMILY"/>
    <property type="match status" value="1"/>
</dbReference>
<evidence type="ECO:0000313" key="6">
    <source>
        <dbReference type="Proteomes" id="UP001177023"/>
    </source>
</evidence>
<evidence type="ECO:0008006" key="7">
    <source>
        <dbReference type="Google" id="ProtNLM"/>
    </source>
</evidence>
<comment type="similarity">
    <text evidence="1">Belongs to the cytochrome P450 family.</text>
</comment>
<dbReference type="GO" id="GO:0016712">
    <property type="term" value="F:oxidoreductase activity, acting on paired donors, with incorporation or reduction of molecular oxygen, reduced flavin or flavoprotein as one donor, and incorporation of one atom of oxygen"/>
    <property type="evidence" value="ECO:0007669"/>
    <property type="project" value="TreeGrafter"/>
</dbReference>
<accession>A0AA36FZX4</accession>